<evidence type="ECO:0000313" key="3">
    <source>
        <dbReference type="EnsemblMetazoa" id="ASIC017362-PA"/>
    </source>
</evidence>
<name>A0A084WGA9_ANOSI</name>
<evidence type="ECO:0000313" key="4">
    <source>
        <dbReference type="Proteomes" id="UP000030765"/>
    </source>
</evidence>
<reference evidence="3" key="2">
    <citation type="submission" date="2020-05" db="UniProtKB">
        <authorList>
            <consortium name="EnsemblMetazoa"/>
        </authorList>
    </citation>
    <scope>IDENTIFICATION</scope>
</reference>
<gene>
    <name evidence="2" type="ORF">ZHAS_00017362</name>
</gene>
<protein>
    <submittedName>
        <fullName evidence="2 3">Multidrug resistance protein CDR2</fullName>
    </submittedName>
</protein>
<keyword evidence="4" id="KW-1185">Reference proteome</keyword>
<sequence length="149" mass="16391">MPRVGSRDFKSAPAGVSGWCWSIAPKRLISSADAAVDARRDVEGVCEYGQSTVRHGFTSTEPLMLATNTSAFRRLTRSQLTHAGNGSDDAMTRESGHTVKGGQSDAGLVHATRSFDLEFGEVHRTPQGSHLPNATFERHTRSCWWYRLQ</sequence>
<dbReference type="EMBL" id="ATLV01023499">
    <property type="status" value="NOT_ANNOTATED_CDS"/>
    <property type="molecule type" value="Genomic_DNA"/>
</dbReference>
<reference evidence="2 4" key="1">
    <citation type="journal article" date="2014" name="BMC Genomics">
        <title>Genome sequence of Anopheles sinensis provides insight into genetics basis of mosquito competence for malaria parasites.</title>
        <authorList>
            <person name="Zhou D."/>
            <person name="Zhang D."/>
            <person name="Ding G."/>
            <person name="Shi L."/>
            <person name="Hou Q."/>
            <person name="Ye Y."/>
            <person name="Xu Y."/>
            <person name="Zhou H."/>
            <person name="Xiong C."/>
            <person name="Li S."/>
            <person name="Yu J."/>
            <person name="Hong S."/>
            <person name="Yu X."/>
            <person name="Zou P."/>
            <person name="Chen C."/>
            <person name="Chang X."/>
            <person name="Wang W."/>
            <person name="Lv Y."/>
            <person name="Sun Y."/>
            <person name="Ma L."/>
            <person name="Shen B."/>
            <person name="Zhu C."/>
        </authorList>
    </citation>
    <scope>NUCLEOTIDE SEQUENCE [LARGE SCALE GENOMIC DNA]</scope>
</reference>
<dbReference type="EMBL" id="KE525344">
    <property type="protein sequence ID" value="KFB49253.1"/>
    <property type="molecule type" value="Genomic_DNA"/>
</dbReference>
<evidence type="ECO:0000256" key="1">
    <source>
        <dbReference type="SAM" id="MobiDB-lite"/>
    </source>
</evidence>
<dbReference type="AlphaFoldDB" id="A0A084WGA9"/>
<organism evidence="2">
    <name type="scientific">Anopheles sinensis</name>
    <name type="common">Mosquito</name>
    <dbReference type="NCBI Taxonomy" id="74873"/>
    <lineage>
        <taxon>Eukaryota</taxon>
        <taxon>Metazoa</taxon>
        <taxon>Ecdysozoa</taxon>
        <taxon>Arthropoda</taxon>
        <taxon>Hexapoda</taxon>
        <taxon>Insecta</taxon>
        <taxon>Pterygota</taxon>
        <taxon>Neoptera</taxon>
        <taxon>Endopterygota</taxon>
        <taxon>Diptera</taxon>
        <taxon>Nematocera</taxon>
        <taxon>Culicoidea</taxon>
        <taxon>Culicidae</taxon>
        <taxon>Anophelinae</taxon>
        <taxon>Anopheles</taxon>
    </lineage>
</organism>
<proteinExistence type="predicted"/>
<accession>A0A084WGA9</accession>
<dbReference type="EnsemblMetazoa" id="ASIC017362-RA">
    <property type="protein sequence ID" value="ASIC017362-PA"/>
    <property type="gene ID" value="ASIC017362"/>
</dbReference>
<dbReference type="VEuPathDB" id="VectorBase:ASIC017362"/>
<feature type="region of interest" description="Disordered" evidence="1">
    <location>
        <begin position="81"/>
        <end position="104"/>
    </location>
</feature>
<dbReference type="Proteomes" id="UP000030765">
    <property type="component" value="Unassembled WGS sequence"/>
</dbReference>
<evidence type="ECO:0000313" key="2">
    <source>
        <dbReference type="EMBL" id="KFB49253.1"/>
    </source>
</evidence>